<dbReference type="AlphaFoldDB" id="A0AA41ZM70"/>
<dbReference type="PANTHER" id="PTHR13847:SF281">
    <property type="entry name" value="FAD DEPENDENT OXIDOREDUCTASE DOMAIN-CONTAINING PROTEIN"/>
    <property type="match status" value="1"/>
</dbReference>
<dbReference type="EMBL" id="JAPIVE010000003">
    <property type="protein sequence ID" value="MCX2524741.1"/>
    <property type="molecule type" value="Genomic_DNA"/>
</dbReference>
<dbReference type="Gene3D" id="3.50.50.60">
    <property type="entry name" value="FAD/NAD(P)-binding domain"/>
    <property type="match status" value="1"/>
</dbReference>
<dbReference type="GO" id="GO:0016491">
    <property type="term" value="F:oxidoreductase activity"/>
    <property type="evidence" value="ECO:0007669"/>
    <property type="project" value="UniProtKB-KW"/>
</dbReference>
<feature type="domain" description="FAD dependent oxidoreductase" evidence="3">
    <location>
        <begin position="34"/>
        <end position="382"/>
    </location>
</feature>
<dbReference type="GO" id="GO:0005737">
    <property type="term" value="C:cytoplasm"/>
    <property type="evidence" value="ECO:0007669"/>
    <property type="project" value="TreeGrafter"/>
</dbReference>
<organism evidence="4 5">
    <name type="scientific">Larsenimonas rhizosphaerae</name>
    <dbReference type="NCBI Taxonomy" id="2944682"/>
    <lineage>
        <taxon>Bacteria</taxon>
        <taxon>Pseudomonadati</taxon>
        <taxon>Pseudomonadota</taxon>
        <taxon>Gammaproteobacteria</taxon>
        <taxon>Oceanospirillales</taxon>
        <taxon>Halomonadaceae</taxon>
        <taxon>Larsenimonas</taxon>
    </lineage>
</organism>
<name>A0AA41ZM70_9GAMM</name>
<keyword evidence="1" id="KW-0560">Oxidoreductase</keyword>
<comment type="caution">
    <text evidence="4">The sequence shown here is derived from an EMBL/GenBank/DDBJ whole genome shotgun (WGS) entry which is preliminary data.</text>
</comment>
<evidence type="ECO:0000313" key="5">
    <source>
        <dbReference type="Proteomes" id="UP001165678"/>
    </source>
</evidence>
<sequence length="427" mass="45902">MRPFPLHQRPSGWQSQLPERTPHPPLKGSHRAEVVIIGAGYTGVACARAWQALRPDARVVMLDAEAVGDGSPGRNSGFMLEIALANDVNDSALAGMRRMNDLSRQAMDSLRQAVADHGIECGLARTGTYRAARGPKGLASIEAYRRFLTASGLAFESLEQGALTERLGTTYYAKGLYSPDCWLVQPAALIRGLVDALPAGITCFEHTPARTVERDGGHWRVQTPEGELTSPHVVLANNAFSRALGADGSRLATIYTYAALTPPLADALRDQTGGHEWGLLPAHRLGCTLRTTADHRMMIRSFYSLEREQDNARIAAQLHARLTARFPALGDTPFDTVWGGTTGLTYNGAPLWGAIAPGLHVSAGCNGGGIVKGTLLGEALAHQALDVPCADIHGLFGTPSWMPPAPLRRLGFEAISLKERYKGRHEA</sequence>
<feature type="region of interest" description="Disordered" evidence="2">
    <location>
        <begin position="1"/>
        <end position="27"/>
    </location>
</feature>
<dbReference type="Pfam" id="PF01266">
    <property type="entry name" value="DAO"/>
    <property type="match status" value="1"/>
</dbReference>
<accession>A0AA41ZM70</accession>
<dbReference type="RefSeq" id="WP_265896425.1">
    <property type="nucleotide sequence ID" value="NZ_JAPIVE010000003.1"/>
</dbReference>
<dbReference type="InterPro" id="IPR006076">
    <property type="entry name" value="FAD-dep_OxRdtase"/>
</dbReference>
<protein>
    <submittedName>
        <fullName evidence="4">FAD-dependent oxidoreductase</fullName>
    </submittedName>
</protein>
<evidence type="ECO:0000313" key="4">
    <source>
        <dbReference type="EMBL" id="MCX2524741.1"/>
    </source>
</evidence>
<dbReference type="Gene3D" id="3.30.9.10">
    <property type="entry name" value="D-Amino Acid Oxidase, subunit A, domain 2"/>
    <property type="match status" value="1"/>
</dbReference>
<evidence type="ECO:0000256" key="1">
    <source>
        <dbReference type="ARBA" id="ARBA00023002"/>
    </source>
</evidence>
<evidence type="ECO:0000256" key="2">
    <source>
        <dbReference type="SAM" id="MobiDB-lite"/>
    </source>
</evidence>
<dbReference type="SUPFAM" id="SSF51905">
    <property type="entry name" value="FAD/NAD(P)-binding domain"/>
    <property type="match status" value="1"/>
</dbReference>
<gene>
    <name evidence="4" type="ORF">OQ287_10875</name>
</gene>
<reference evidence="4" key="1">
    <citation type="submission" date="2022-11" db="EMBL/GenBank/DDBJ databases">
        <title>Larsenimonas rhizosphaerae sp. nov., isolated from a tidal mudflat.</title>
        <authorList>
            <person name="Lee S.D."/>
            <person name="Kim I.S."/>
        </authorList>
    </citation>
    <scope>NUCLEOTIDE SEQUENCE</scope>
    <source>
        <strain evidence="4">GH2-1</strain>
    </source>
</reference>
<keyword evidence="5" id="KW-1185">Reference proteome</keyword>
<proteinExistence type="predicted"/>
<dbReference type="InterPro" id="IPR036188">
    <property type="entry name" value="FAD/NAD-bd_sf"/>
</dbReference>
<evidence type="ECO:0000259" key="3">
    <source>
        <dbReference type="Pfam" id="PF01266"/>
    </source>
</evidence>
<dbReference type="Proteomes" id="UP001165678">
    <property type="component" value="Unassembled WGS sequence"/>
</dbReference>
<dbReference type="PANTHER" id="PTHR13847">
    <property type="entry name" value="SARCOSINE DEHYDROGENASE-RELATED"/>
    <property type="match status" value="1"/>
</dbReference>